<evidence type="ECO:0000313" key="3">
    <source>
        <dbReference type="Proteomes" id="UP000124292"/>
    </source>
</evidence>
<dbReference type="RefSeq" id="YP_238386.1">
    <property type="nucleotide sequence ID" value="NC_007016.1"/>
</dbReference>
<evidence type="ECO:0000313" key="4">
    <source>
        <dbReference type="Proteomes" id="UP000133219"/>
    </source>
</evidence>
<sequence>MGMADESTLSARIRCSVYFTSAAEPKFGVFRSYQPKNCLASPFRSSMQALMVSNSLSLKMQLWYIFMTVVQKKQRFKNTLNCVSW</sequence>
<dbReference type="Proteomes" id="UP000133219">
    <property type="component" value="Segment"/>
</dbReference>
<dbReference type="GeneID" id="3416474"/>
<dbReference type="EMBL" id="JN885137">
    <property type="protein sequence ID" value="AEW87778.1"/>
    <property type="molecule type" value="Genomic_DNA"/>
</dbReference>
<evidence type="ECO:0000313" key="1">
    <source>
        <dbReference type="EMBL" id="AEW87608.1"/>
    </source>
</evidence>
<gene>
    <name evidence="1" type="ORF">JM83</name>
</gene>
<dbReference type="Proteomes" id="UP000124292">
    <property type="component" value="Genome"/>
</dbReference>
<accession>G9JM91</accession>
<evidence type="ECO:0000313" key="2">
    <source>
        <dbReference type="EMBL" id="AEW87778.1"/>
    </source>
</evidence>
<proteinExistence type="predicted"/>
<reference evidence="3 4" key="1">
    <citation type="journal article" date="2013" name="J. Virol.">
        <title>Genomic characterization of Japanese macaque rhadinovirus, a novel herpesvirus isolated from a nonhuman primate with a spontaneous inflammatory demyelinating disease.</title>
        <authorList>
            <person name="Estep R.D."/>
            <person name="Hansen S.G."/>
            <person name="Rogers K.S."/>
            <person name="Axthelm M.K."/>
            <person name="Wong S.W."/>
        </authorList>
    </citation>
    <scope>NUCLEOTIDE SEQUENCE [LARGE SCALE GENOMIC DNA]</scope>
    <source>
        <strain evidence="2">12E2</strain>
        <strain evidence="1">3A1</strain>
    </source>
</reference>
<name>G9JM91_9GAMA</name>
<dbReference type="EMBL" id="JN885136">
    <property type="protein sequence ID" value="AEW87608.1"/>
    <property type="molecule type" value="Genomic_DNA"/>
</dbReference>
<dbReference type="KEGG" id="vg:3416474"/>
<protein>
    <submittedName>
        <fullName evidence="1">JM83</fullName>
    </submittedName>
</protein>
<organism evidence="1 4">
    <name type="scientific">Macaca fuscata rhadinovirus</name>
    <dbReference type="NCBI Taxonomy" id="272551"/>
    <lineage>
        <taxon>Viruses</taxon>
        <taxon>Duplodnaviria</taxon>
        <taxon>Heunggongvirae</taxon>
        <taxon>Peploviricota</taxon>
        <taxon>Herviviricetes</taxon>
        <taxon>Herpesvirales</taxon>
        <taxon>Orthoherpesviridae</taxon>
        <taxon>Gammaherpesvirinae</taxon>
        <taxon>Rhadinovirus</taxon>
        <taxon>Rhadinovirus macacinegamma11</taxon>
        <taxon>macacine gammaherpesvirus 11</taxon>
    </lineage>
</organism>